<dbReference type="CDD" id="cd03134">
    <property type="entry name" value="GATase1_PfpI_like"/>
    <property type="match status" value="1"/>
</dbReference>
<dbReference type="PANTHER" id="PTHR42733">
    <property type="entry name" value="DJ-1 PROTEIN"/>
    <property type="match status" value="1"/>
</dbReference>
<accession>C7PZY3</accession>
<dbReference type="SUPFAM" id="SSF52317">
    <property type="entry name" value="Class I glutamine amidotransferase-like"/>
    <property type="match status" value="1"/>
</dbReference>
<dbReference type="MEROPS" id="C56.001"/>
<protein>
    <submittedName>
        <fullName evidence="3">Intracellular protease, PfpI family</fullName>
    </submittedName>
</protein>
<dbReference type="AlphaFoldDB" id="C7PZY3"/>
<dbReference type="EMBL" id="CP001700">
    <property type="protein sequence ID" value="ACU75476.1"/>
    <property type="molecule type" value="Genomic_DNA"/>
</dbReference>
<comment type="similarity">
    <text evidence="1">Belongs to the peptidase C56 family.</text>
</comment>
<dbReference type="KEGG" id="cai:Caci_6630"/>
<dbReference type="GO" id="GO:0006508">
    <property type="term" value="P:proteolysis"/>
    <property type="evidence" value="ECO:0007669"/>
    <property type="project" value="UniProtKB-KW"/>
</dbReference>
<reference evidence="3 4" key="1">
    <citation type="journal article" date="2009" name="Stand. Genomic Sci.">
        <title>Complete genome sequence of Catenulispora acidiphila type strain (ID 139908).</title>
        <authorList>
            <person name="Copeland A."/>
            <person name="Lapidus A."/>
            <person name="Glavina Del Rio T."/>
            <person name="Nolan M."/>
            <person name="Lucas S."/>
            <person name="Chen F."/>
            <person name="Tice H."/>
            <person name="Cheng J.F."/>
            <person name="Bruce D."/>
            <person name="Goodwin L."/>
            <person name="Pitluck S."/>
            <person name="Mikhailova N."/>
            <person name="Pati A."/>
            <person name="Ivanova N."/>
            <person name="Mavromatis K."/>
            <person name="Chen A."/>
            <person name="Palaniappan K."/>
            <person name="Chain P."/>
            <person name="Land M."/>
            <person name="Hauser L."/>
            <person name="Chang Y.J."/>
            <person name="Jeffries C.D."/>
            <person name="Chertkov O."/>
            <person name="Brettin T."/>
            <person name="Detter J.C."/>
            <person name="Han C."/>
            <person name="Ali Z."/>
            <person name="Tindall B.J."/>
            <person name="Goker M."/>
            <person name="Bristow J."/>
            <person name="Eisen J.A."/>
            <person name="Markowitz V."/>
            <person name="Hugenholtz P."/>
            <person name="Kyrpides N.C."/>
            <person name="Klenk H.P."/>
        </authorList>
    </citation>
    <scope>NUCLEOTIDE SEQUENCE [LARGE SCALE GENOMIC DNA]</scope>
    <source>
        <strain evidence="4">DSM 44928 / JCM 14897 / NBRC 102108 / NRRL B-24433 / ID139908</strain>
    </source>
</reference>
<keyword evidence="4" id="KW-1185">Reference proteome</keyword>
<dbReference type="HOGENOM" id="CLU_000445_44_4_11"/>
<organism evidence="3 4">
    <name type="scientific">Catenulispora acidiphila (strain DSM 44928 / JCM 14897 / NBRC 102108 / NRRL B-24433 / ID139908)</name>
    <dbReference type="NCBI Taxonomy" id="479433"/>
    <lineage>
        <taxon>Bacteria</taxon>
        <taxon>Bacillati</taxon>
        <taxon>Actinomycetota</taxon>
        <taxon>Actinomycetes</taxon>
        <taxon>Catenulisporales</taxon>
        <taxon>Catenulisporaceae</taxon>
        <taxon>Catenulispora</taxon>
    </lineage>
</organism>
<dbReference type="PANTHER" id="PTHR42733:SF12">
    <property type="entry name" value="PROTEINASE"/>
    <property type="match status" value="1"/>
</dbReference>
<dbReference type="GO" id="GO:0008233">
    <property type="term" value="F:peptidase activity"/>
    <property type="evidence" value="ECO:0007669"/>
    <property type="project" value="UniProtKB-KW"/>
</dbReference>
<evidence type="ECO:0000256" key="1">
    <source>
        <dbReference type="ARBA" id="ARBA00008542"/>
    </source>
</evidence>
<dbReference type="RefSeq" id="WP_015795205.1">
    <property type="nucleotide sequence ID" value="NC_013131.1"/>
</dbReference>
<keyword evidence="3" id="KW-0378">Hydrolase</keyword>
<dbReference type="NCBIfam" id="TIGR01382">
    <property type="entry name" value="PfpI"/>
    <property type="match status" value="1"/>
</dbReference>
<dbReference type="Gene3D" id="3.40.50.880">
    <property type="match status" value="1"/>
</dbReference>
<dbReference type="InterPro" id="IPR002818">
    <property type="entry name" value="DJ-1/PfpI"/>
</dbReference>
<evidence type="ECO:0000259" key="2">
    <source>
        <dbReference type="Pfam" id="PF01965"/>
    </source>
</evidence>
<feature type="domain" description="DJ-1/PfpI" evidence="2">
    <location>
        <begin position="9"/>
        <end position="177"/>
    </location>
</feature>
<evidence type="ECO:0000313" key="4">
    <source>
        <dbReference type="Proteomes" id="UP000000851"/>
    </source>
</evidence>
<dbReference type="InParanoid" id="C7PZY3"/>
<gene>
    <name evidence="3" type="ordered locus">Caci_6630</name>
</gene>
<dbReference type="InterPro" id="IPR006286">
    <property type="entry name" value="C56_PfpI-like"/>
</dbReference>
<evidence type="ECO:0000313" key="3">
    <source>
        <dbReference type="EMBL" id="ACU75476.1"/>
    </source>
</evidence>
<name>C7PZY3_CATAD</name>
<sequence>MSEHTLQGKHIAFLFTDGVEESELTEPLKAVKDAGGTPTLVSLEVGEIQMMQHDEKGGTIRSDTEASAADPSGFDGLVIPGGVANPDRLRTDAPSVRFVQAFFEADKPVGVICHGPWMLAEADVVRGRTVTSWPSLRTDLQNAGATWVDQEVCVDGTLVTSRNPDDLPAFCAELVKQFAGSGAR</sequence>
<dbReference type="Pfam" id="PF01965">
    <property type="entry name" value="DJ-1_PfpI"/>
    <property type="match status" value="1"/>
</dbReference>
<dbReference type="STRING" id="479433.Caci_6630"/>
<proteinExistence type="inferred from homology"/>
<dbReference type="Proteomes" id="UP000000851">
    <property type="component" value="Chromosome"/>
</dbReference>
<keyword evidence="3" id="KW-0645">Protease</keyword>
<dbReference type="InterPro" id="IPR029062">
    <property type="entry name" value="Class_I_gatase-like"/>
</dbReference>
<dbReference type="PROSITE" id="PS51276">
    <property type="entry name" value="PEPTIDASE_C56_PFPI"/>
    <property type="match status" value="1"/>
</dbReference>
<dbReference type="eggNOG" id="COG0693">
    <property type="taxonomic scope" value="Bacteria"/>
</dbReference>
<dbReference type="OrthoDB" id="9792284at2"/>